<dbReference type="AlphaFoldDB" id="A0A5C8P425"/>
<dbReference type="OrthoDB" id="272552at2"/>
<accession>A0A5C8P425</accession>
<comment type="caution">
    <text evidence="1">The sequence shown here is derived from an EMBL/GenBank/DDBJ whole genome shotgun (WGS) entry which is preliminary data.</text>
</comment>
<dbReference type="Gene3D" id="3.40.109.10">
    <property type="entry name" value="NADH Oxidase"/>
    <property type="match status" value="1"/>
</dbReference>
<keyword evidence="2" id="KW-1185">Reference proteome</keyword>
<gene>
    <name evidence="1" type="ORF">FHP08_01575</name>
</gene>
<reference evidence="1 2" key="1">
    <citation type="submission" date="2019-06" db="EMBL/GenBank/DDBJ databases">
        <title>Quisquiliibacterium sp. nov., isolated from a maize field.</title>
        <authorList>
            <person name="Lin S.-Y."/>
            <person name="Tsai C.-F."/>
            <person name="Young C.-C."/>
        </authorList>
    </citation>
    <scope>NUCLEOTIDE SEQUENCE [LARGE SCALE GENOMIC DNA]</scope>
    <source>
        <strain evidence="1 2">CC-CFT501</strain>
    </source>
</reference>
<organism evidence="1 2">
    <name type="scientific">Zeimonas arvi</name>
    <dbReference type="NCBI Taxonomy" id="2498847"/>
    <lineage>
        <taxon>Bacteria</taxon>
        <taxon>Pseudomonadati</taxon>
        <taxon>Pseudomonadota</taxon>
        <taxon>Betaproteobacteria</taxon>
        <taxon>Burkholderiales</taxon>
        <taxon>Burkholderiaceae</taxon>
        <taxon>Zeimonas</taxon>
    </lineage>
</organism>
<protein>
    <submittedName>
        <fullName evidence="1">Uncharacterized protein</fullName>
    </submittedName>
</protein>
<dbReference type="RefSeq" id="WP_147702542.1">
    <property type="nucleotide sequence ID" value="NZ_VDUY01000001.1"/>
</dbReference>
<dbReference type="InterPro" id="IPR000415">
    <property type="entry name" value="Nitroreductase-like"/>
</dbReference>
<dbReference type="Proteomes" id="UP000321548">
    <property type="component" value="Unassembled WGS sequence"/>
</dbReference>
<evidence type="ECO:0000313" key="2">
    <source>
        <dbReference type="Proteomes" id="UP000321548"/>
    </source>
</evidence>
<name>A0A5C8P425_9BURK</name>
<evidence type="ECO:0000313" key="1">
    <source>
        <dbReference type="EMBL" id="TXL68401.1"/>
    </source>
</evidence>
<proteinExistence type="predicted"/>
<sequence>MGRLTNEQLEFVLQSAILAPSADNLHRLRFKCEGDALSILSSEQGLPRQVSYRLVLDLLSLGAVVENIATAAGRFGFGAAASLLPEPSSPRLLTRIRFEQQDSARNSTPLWPAIALRHTNRSLRFRGPALSGDERARLDRAIECFPDCSLEWLDQPQRRRSVLDLIHRAESERFRNRLLHQEMFSSIRFEAGWRSSTTEGLPPGALGIEPPLRPFFRMLRHWPILRAANALGAHRMLGFRAAALPSRIAPDLALLAVKSLDNGPLFDAGRVLQRTWLGLTQMGRVAQPLPAAALYALPSASHDGIPHHLQLHLANRWKHELPNAIPVMALRIGRARTPRVVAGRPPVDHFRID</sequence>
<dbReference type="GO" id="GO:0016491">
    <property type="term" value="F:oxidoreductase activity"/>
    <property type="evidence" value="ECO:0007669"/>
    <property type="project" value="InterPro"/>
</dbReference>
<dbReference type="EMBL" id="VDUY01000001">
    <property type="protein sequence ID" value="TXL68401.1"/>
    <property type="molecule type" value="Genomic_DNA"/>
</dbReference>